<feature type="compositionally biased region" description="Basic residues" evidence="1">
    <location>
        <begin position="28"/>
        <end position="37"/>
    </location>
</feature>
<feature type="region of interest" description="Disordered" evidence="1">
    <location>
        <begin position="18"/>
        <end position="38"/>
    </location>
</feature>
<dbReference type="OrthoDB" id="338854at2759"/>
<reference evidence="2" key="1">
    <citation type="submission" date="2023-01" db="EMBL/GenBank/DDBJ databases">
        <title>Genome assembly of the deep-sea coral Lophelia pertusa.</title>
        <authorList>
            <person name="Herrera S."/>
            <person name="Cordes E."/>
        </authorList>
    </citation>
    <scope>NUCLEOTIDE SEQUENCE</scope>
    <source>
        <strain evidence="2">USNM1676648</strain>
        <tissue evidence="2">Polyp</tissue>
    </source>
</reference>
<evidence type="ECO:0000313" key="3">
    <source>
        <dbReference type="Proteomes" id="UP001163046"/>
    </source>
</evidence>
<sequence length="69" mass="8026">MLTGVIRRLHKYPVQLTTPSKTTSSIPRSHHRLRGRHRDSEANRFKLADKWLDGNHNYDEICCKTGIVI</sequence>
<protein>
    <submittedName>
        <fullName evidence="2">Nitrogen permease regulator-like 2</fullName>
    </submittedName>
</protein>
<feature type="compositionally biased region" description="Polar residues" evidence="1">
    <location>
        <begin position="18"/>
        <end position="27"/>
    </location>
</feature>
<proteinExistence type="predicted"/>
<organism evidence="2 3">
    <name type="scientific">Desmophyllum pertusum</name>
    <dbReference type="NCBI Taxonomy" id="174260"/>
    <lineage>
        <taxon>Eukaryota</taxon>
        <taxon>Metazoa</taxon>
        <taxon>Cnidaria</taxon>
        <taxon>Anthozoa</taxon>
        <taxon>Hexacorallia</taxon>
        <taxon>Scleractinia</taxon>
        <taxon>Caryophylliina</taxon>
        <taxon>Caryophylliidae</taxon>
        <taxon>Desmophyllum</taxon>
    </lineage>
</organism>
<evidence type="ECO:0000313" key="2">
    <source>
        <dbReference type="EMBL" id="KAJ7381926.1"/>
    </source>
</evidence>
<evidence type="ECO:0000256" key="1">
    <source>
        <dbReference type="SAM" id="MobiDB-lite"/>
    </source>
</evidence>
<dbReference type="Proteomes" id="UP001163046">
    <property type="component" value="Unassembled WGS sequence"/>
</dbReference>
<accession>A0A9X0D064</accession>
<comment type="caution">
    <text evidence="2">The sequence shown here is derived from an EMBL/GenBank/DDBJ whole genome shotgun (WGS) entry which is preliminary data.</text>
</comment>
<dbReference type="AlphaFoldDB" id="A0A9X0D064"/>
<name>A0A9X0D064_9CNID</name>
<gene>
    <name evidence="2" type="primary">NPRL2_2</name>
    <name evidence="2" type="ORF">OS493_038258</name>
</gene>
<keyword evidence="3" id="KW-1185">Reference proteome</keyword>
<dbReference type="EMBL" id="MU825963">
    <property type="protein sequence ID" value="KAJ7381926.1"/>
    <property type="molecule type" value="Genomic_DNA"/>
</dbReference>